<accession>A0A0B8ZAW7</accession>
<reference evidence="1 2" key="1">
    <citation type="submission" date="2014-10" db="EMBL/GenBank/DDBJ databases">
        <title>Draft genome sequence of Novosphingobium subterraneum DSM 12447.</title>
        <authorList>
            <person name="Gan H.M."/>
            <person name="Gan H.Y."/>
            <person name="Savka M.A."/>
        </authorList>
    </citation>
    <scope>NUCLEOTIDE SEQUENCE [LARGE SCALE GENOMIC DNA]</scope>
    <source>
        <strain evidence="1 2">DSM 12447</strain>
    </source>
</reference>
<gene>
    <name evidence="1" type="ORF">NJ75_03712</name>
</gene>
<proteinExistence type="predicted"/>
<sequence length="120" mass="13034">MSTNASIWEAALKVESEARDIAERFYNEDAKPVFDAHDAGAAAYAAVLEREEGYDTLTSVHYDTLKALFITPAPTLEAVAVKLRMGCADCFFDGSKASFEVLSAIAGDVERLSREASHAR</sequence>
<evidence type="ECO:0000313" key="1">
    <source>
        <dbReference type="EMBL" id="KHS43403.1"/>
    </source>
</evidence>
<dbReference type="Proteomes" id="UP000031338">
    <property type="component" value="Unassembled WGS sequence"/>
</dbReference>
<dbReference type="EMBL" id="JRVC01000022">
    <property type="protein sequence ID" value="KHS43403.1"/>
    <property type="molecule type" value="Genomic_DNA"/>
</dbReference>
<organism evidence="1 2">
    <name type="scientific">Novosphingobium subterraneum</name>
    <dbReference type="NCBI Taxonomy" id="48936"/>
    <lineage>
        <taxon>Bacteria</taxon>
        <taxon>Pseudomonadati</taxon>
        <taxon>Pseudomonadota</taxon>
        <taxon>Alphaproteobacteria</taxon>
        <taxon>Sphingomonadales</taxon>
        <taxon>Sphingomonadaceae</taxon>
        <taxon>Novosphingobium</taxon>
    </lineage>
</organism>
<dbReference type="RefSeq" id="WP_156135857.1">
    <property type="nucleotide sequence ID" value="NZ_JRVC01000022.1"/>
</dbReference>
<dbReference type="STRING" id="48936.NJ75_03712"/>
<evidence type="ECO:0000313" key="2">
    <source>
        <dbReference type="Proteomes" id="UP000031338"/>
    </source>
</evidence>
<protein>
    <submittedName>
        <fullName evidence="1">Uncharacterized protein</fullName>
    </submittedName>
</protein>
<keyword evidence="2" id="KW-1185">Reference proteome</keyword>
<dbReference type="AlphaFoldDB" id="A0A0B8ZAW7"/>
<dbReference type="PATRIC" id="fig|48936.3.peg.3743"/>
<comment type="caution">
    <text evidence="1">The sequence shown here is derived from an EMBL/GenBank/DDBJ whole genome shotgun (WGS) entry which is preliminary data.</text>
</comment>
<name>A0A0B8ZAW7_9SPHN</name>